<feature type="region of interest" description="Disordered" evidence="1">
    <location>
        <begin position="70"/>
        <end position="128"/>
    </location>
</feature>
<evidence type="ECO:0000256" key="1">
    <source>
        <dbReference type="SAM" id="MobiDB-lite"/>
    </source>
</evidence>
<dbReference type="AlphaFoldDB" id="A0A316Z400"/>
<dbReference type="GeneID" id="37273118"/>
<feature type="region of interest" description="Disordered" evidence="1">
    <location>
        <begin position="194"/>
        <end position="235"/>
    </location>
</feature>
<organism evidence="2 3">
    <name type="scientific">Tilletiopsis washingtonensis</name>
    <dbReference type="NCBI Taxonomy" id="58919"/>
    <lineage>
        <taxon>Eukaryota</taxon>
        <taxon>Fungi</taxon>
        <taxon>Dikarya</taxon>
        <taxon>Basidiomycota</taxon>
        <taxon>Ustilaginomycotina</taxon>
        <taxon>Exobasidiomycetes</taxon>
        <taxon>Entylomatales</taxon>
        <taxon>Entylomatales incertae sedis</taxon>
        <taxon>Tilletiopsis</taxon>
    </lineage>
</organism>
<reference evidence="2 3" key="1">
    <citation type="journal article" date="2018" name="Mol. Biol. Evol.">
        <title>Broad Genomic Sampling Reveals a Smut Pathogenic Ancestry of the Fungal Clade Ustilaginomycotina.</title>
        <authorList>
            <person name="Kijpornyongpan T."/>
            <person name="Mondo S.J."/>
            <person name="Barry K."/>
            <person name="Sandor L."/>
            <person name="Lee J."/>
            <person name="Lipzen A."/>
            <person name="Pangilinan J."/>
            <person name="LaButti K."/>
            <person name="Hainaut M."/>
            <person name="Henrissat B."/>
            <person name="Grigoriev I.V."/>
            <person name="Spatafora J.W."/>
            <person name="Aime M.C."/>
        </authorList>
    </citation>
    <scope>NUCLEOTIDE SEQUENCE [LARGE SCALE GENOMIC DNA]</scope>
    <source>
        <strain evidence="2 3">MCA 4186</strain>
    </source>
</reference>
<accession>A0A316Z400</accession>
<evidence type="ECO:0000313" key="3">
    <source>
        <dbReference type="Proteomes" id="UP000245946"/>
    </source>
</evidence>
<proteinExistence type="predicted"/>
<feature type="compositionally biased region" description="Polar residues" evidence="1">
    <location>
        <begin position="883"/>
        <end position="893"/>
    </location>
</feature>
<protein>
    <submittedName>
        <fullName evidence="2">Uncharacterized protein</fullName>
    </submittedName>
</protein>
<name>A0A316Z400_9BASI</name>
<gene>
    <name evidence="2" type="ORF">FA09DRAFT_363327</name>
</gene>
<dbReference type="EMBL" id="KZ819308">
    <property type="protein sequence ID" value="PWN94913.1"/>
    <property type="molecule type" value="Genomic_DNA"/>
</dbReference>
<keyword evidence="3" id="KW-1185">Reference proteome</keyword>
<feature type="compositionally biased region" description="Low complexity" evidence="1">
    <location>
        <begin position="94"/>
        <end position="127"/>
    </location>
</feature>
<feature type="compositionally biased region" description="Basic and acidic residues" evidence="1">
    <location>
        <begin position="1034"/>
        <end position="1043"/>
    </location>
</feature>
<feature type="region of interest" description="Disordered" evidence="1">
    <location>
        <begin position="1027"/>
        <end position="1080"/>
    </location>
</feature>
<dbReference type="Proteomes" id="UP000245946">
    <property type="component" value="Unassembled WGS sequence"/>
</dbReference>
<sequence length="1080" mass="118562">MPSPRAGPSSQLLCSASKLTRRLARLAAPGPHERGTAAHPVAPSTDEAAAVPAFLLPAFFTSAAPPAWRSQTSAFSSPRPSSHPLRPHVRSVHDAAATAASSRQPAQARDARALSRAAASSAKAARSPPVAIKALEDKLNGADDGEALQARIRRSAAERGLFDEALDPFARLRACIGWLATDVVKLTDELAEPAHAEGAGPEHVRGGRDARARPEADIGPATPARMALPDDGLWPTSGDLAKRSSRSMTRRPLELQSSAADRAVAKLLSRFTLTFWRHDSLSLALVHVPASEGSTEDARKRARELWSLHDMQQLELVAESAERHGHRLALLVLGRHCRRWMRAASLAMMHKHHWVSAELDEVRAVLLAFRSVNSRVITAVVDVGHWASVAEHTESMRLFVGEVGGALNDKSLAHECLDLAYFRASLNADAALRAPLEPEEMQLRRDSLRPDELKPHSVAWSTSARMQRKALMHAALFGRDCVARLEKLCRALRRSSVRPDHRFMRQLFDSLARRVHPAMNMLTAQALDSKTQDAIVDSRRWRTVRDQVRTVAREQWHHYCETVADGEPSTVARTLVALIHLELAIIEPVLHAKRSVPSVRSEVDTHVAHLLGLTSKLSELYCESPSDAMTELRRQARSNYFALRLLLASGHSEAAMREFVSMLRLDLSCFSYEDRPRNGTLEGAHAPGSIHAHRIKSGIHQLQRSAFVAALSHALYRERDRSLLHRVLRLGRAAVSRGTFSAENKFKEQAVGNTRDSPSELAYFWGRTLGVLLPARPLAVGGENPQLPCLPDEVMDELTLSVEAMDVSHAGLSRRTRGDWRVPFHSELLKRERVKAFVYTALTPAPEPEASPEPAPAPVPQWATWLLGNPAPAPSAASELDGQHTSDPTSCSMQPEPVDIVARFQAITKMFATLHAKDQVWTWTREALAAHMEQSPRTALDGADLGELLLREVAQAEEAAAESRQRDERLAAPALSAQRAAILDRAGLTPSMPVRELANARLDEREHFLQLAEEAFAEVAGTAFPAAQQLSPDHSGEKARGEPEGSDLARSATHPLSDEEQQDEMPSSVRAGHMRYALEV</sequence>
<feature type="region of interest" description="Disordered" evidence="1">
    <location>
        <begin position="870"/>
        <end position="894"/>
    </location>
</feature>
<evidence type="ECO:0000313" key="2">
    <source>
        <dbReference type="EMBL" id="PWN94913.1"/>
    </source>
</evidence>
<feature type="compositionally biased region" description="Basic and acidic residues" evidence="1">
    <location>
        <begin position="194"/>
        <end position="216"/>
    </location>
</feature>
<dbReference type="RefSeq" id="XP_025595192.1">
    <property type="nucleotide sequence ID" value="XM_025745574.1"/>
</dbReference>